<keyword evidence="3" id="KW-1185">Reference proteome</keyword>
<dbReference type="InterPro" id="IPR001810">
    <property type="entry name" value="F-box_dom"/>
</dbReference>
<dbReference type="SMART" id="SM00256">
    <property type="entry name" value="FBOX"/>
    <property type="match status" value="1"/>
</dbReference>
<dbReference type="PANTHER" id="PTHR31672:SF13">
    <property type="entry name" value="F-BOX PROTEIN CPR30-LIKE"/>
    <property type="match status" value="1"/>
</dbReference>
<dbReference type="InterPro" id="IPR050796">
    <property type="entry name" value="SCF_F-box_component"/>
</dbReference>
<dbReference type="InterPro" id="IPR036047">
    <property type="entry name" value="F-box-like_dom_sf"/>
</dbReference>
<evidence type="ECO:0000313" key="3">
    <source>
        <dbReference type="Proteomes" id="UP000501690"/>
    </source>
</evidence>
<organism evidence="2 3">
    <name type="scientific">Vigna unguiculata</name>
    <name type="common">Cowpea</name>
    <dbReference type="NCBI Taxonomy" id="3917"/>
    <lineage>
        <taxon>Eukaryota</taxon>
        <taxon>Viridiplantae</taxon>
        <taxon>Streptophyta</taxon>
        <taxon>Embryophyta</taxon>
        <taxon>Tracheophyta</taxon>
        <taxon>Spermatophyta</taxon>
        <taxon>Magnoliopsida</taxon>
        <taxon>eudicotyledons</taxon>
        <taxon>Gunneridae</taxon>
        <taxon>Pentapetalae</taxon>
        <taxon>rosids</taxon>
        <taxon>fabids</taxon>
        <taxon>Fabales</taxon>
        <taxon>Fabaceae</taxon>
        <taxon>Papilionoideae</taxon>
        <taxon>50 kb inversion clade</taxon>
        <taxon>NPAAA clade</taxon>
        <taxon>indigoferoid/millettioid clade</taxon>
        <taxon>Phaseoleae</taxon>
        <taxon>Vigna</taxon>
    </lineage>
</organism>
<dbReference type="InterPro" id="IPR017451">
    <property type="entry name" value="F-box-assoc_interact_dom"/>
</dbReference>
<sequence>MSSPQNSCVLSQDMIMEILSWLPVKDLLRFKCVSRWFHHLVTNPAFVKLHLQRSSKNTHILLTFEDWDKRRDYAIVCPVQDLFDNPSSTLQTLHHKHLPFNRSYAILGACNGLVCLQDSCIEDKFKEYWFRIGNPTTRVMTKDSPQIRLNLSDYKHPLMFGFGYDEWNDTYPVVLLDNNKNQSQKLEVRVCCLGDTCWRNTLTCDAVAPMIGLQSHGTCGAFVSGTLNWLVYPKSRCSDDDERGGTKMNELEIFCYDLKKKTCSYFSMPDGILEVPPFDTELKVLNGCLCLSHHHDDNFFVWLKRDFSDEKSWSKLLNYKNRPSTCYCCRHYMEIICIREKDDVVLLTDTGLQAEFTLCNIRDNRIKVREIYNENKQSLFSYDYVQSLVFPCRN</sequence>
<gene>
    <name evidence="2" type="ORF">DEO72_LG9g613</name>
</gene>
<dbReference type="NCBIfam" id="TIGR01640">
    <property type="entry name" value="F_box_assoc_1"/>
    <property type="match status" value="1"/>
</dbReference>
<dbReference type="Pfam" id="PF00646">
    <property type="entry name" value="F-box"/>
    <property type="match status" value="1"/>
</dbReference>
<evidence type="ECO:0000259" key="1">
    <source>
        <dbReference type="SMART" id="SM00256"/>
    </source>
</evidence>
<dbReference type="AlphaFoldDB" id="A0A4D6MZK2"/>
<protein>
    <recommendedName>
        <fullName evidence="1">F-box domain-containing protein</fullName>
    </recommendedName>
</protein>
<dbReference type="InterPro" id="IPR013187">
    <property type="entry name" value="F-box-assoc_dom_typ3"/>
</dbReference>
<dbReference type="Gene3D" id="1.20.1280.50">
    <property type="match status" value="1"/>
</dbReference>
<feature type="domain" description="F-box" evidence="1">
    <location>
        <begin position="10"/>
        <end position="50"/>
    </location>
</feature>
<reference evidence="2 3" key="1">
    <citation type="submission" date="2019-04" db="EMBL/GenBank/DDBJ databases">
        <title>An improved genome assembly and genetic linkage map for asparagus bean, Vigna unguiculata ssp. sesquipedialis.</title>
        <authorList>
            <person name="Xia Q."/>
            <person name="Zhang R."/>
            <person name="Dong Y."/>
        </authorList>
    </citation>
    <scope>NUCLEOTIDE SEQUENCE [LARGE SCALE GENOMIC DNA]</scope>
    <source>
        <tissue evidence="2">Leaf</tissue>
    </source>
</reference>
<dbReference type="EMBL" id="CP039353">
    <property type="protein sequence ID" value="QCE05609.1"/>
    <property type="molecule type" value="Genomic_DNA"/>
</dbReference>
<dbReference type="Pfam" id="PF08268">
    <property type="entry name" value="FBA_3"/>
    <property type="match status" value="1"/>
</dbReference>
<proteinExistence type="predicted"/>
<accession>A0A4D6MZK2</accession>
<dbReference type="Proteomes" id="UP000501690">
    <property type="component" value="Linkage Group LG9"/>
</dbReference>
<dbReference type="PANTHER" id="PTHR31672">
    <property type="entry name" value="BNACNNG10540D PROTEIN"/>
    <property type="match status" value="1"/>
</dbReference>
<evidence type="ECO:0000313" key="2">
    <source>
        <dbReference type="EMBL" id="QCE05609.1"/>
    </source>
</evidence>
<name>A0A4D6MZK2_VIGUN</name>
<dbReference type="SUPFAM" id="SSF81383">
    <property type="entry name" value="F-box domain"/>
    <property type="match status" value="1"/>
</dbReference>